<dbReference type="Pfam" id="PF00998">
    <property type="entry name" value="RdRP_3"/>
    <property type="match status" value="1"/>
</dbReference>
<evidence type="ECO:0000256" key="3">
    <source>
        <dbReference type="ARBA" id="ARBA00022953"/>
    </source>
</evidence>
<dbReference type="InterPro" id="IPR007094">
    <property type="entry name" value="RNA-dir_pol_PSvirus"/>
</dbReference>
<dbReference type="EC" id="2.7.7.48" evidence="4"/>
<dbReference type="GO" id="GO:0003968">
    <property type="term" value="F:RNA-directed RNA polymerase activity"/>
    <property type="evidence" value="ECO:0007669"/>
    <property type="project" value="UniProtKB-KW"/>
</dbReference>
<comment type="catalytic activity">
    <reaction evidence="4">
        <text>RNA(n) + a ribonucleoside 5'-triphosphate = RNA(n+1) + diphosphate</text>
        <dbReference type="Rhea" id="RHEA:21248"/>
        <dbReference type="Rhea" id="RHEA-COMP:14527"/>
        <dbReference type="Rhea" id="RHEA-COMP:17342"/>
        <dbReference type="ChEBI" id="CHEBI:33019"/>
        <dbReference type="ChEBI" id="CHEBI:61557"/>
        <dbReference type="ChEBI" id="CHEBI:140395"/>
        <dbReference type="EC" id="2.7.7.48"/>
    </reaction>
</comment>
<feature type="domain" description="RdRp catalytic" evidence="5">
    <location>
        <begin position="132"/>
        <end position="246"/>
    </location>
</feature>
<dbReference type="CDD" id="cd23179">
    <property type="entry name" value="ps_ssRNAv_Tolivirales_RdRp"/>
    <property type="match status" value="1"/>
</dbReference>
<evidence type="ECO:0000313" key="6">
    <source>
        <dbReference type="EMBL" id="QDH90497.1"/>
    </source>
</evidence>
<keyword evidence="4" id="KW-0547">Nucleotide-binding</keyword>
<evidence type="ECO:0000256" key="4">
    <source>
        <dbReference type="RuleBase" id="RU363062"/>
    </source>
</evidence>
<name>A0A514DA75_9VIRU</name>
<dbReference type="InterPro" id="IPR002166">
    <property type="entry name" value="RNA_pol_HCV"/>
</dbReference>
<keyword evidence="2 4" id="KW-0548">Nucleotidyltransferase</keyword>
<proteinExistence type="predicted"/>
<sequence>MVVRRYGAERWDLHTTALSYKGALRRRYLEAEDSLMRDGPITARDVMLRAFLKAEKCNVSSKPPKPRMIFPRDPRYNLELASWLKPFEHWLWRNLQEVGSLGVPKMRVVAKGLSPGQRANLIVRKWEQFERPICFEVDGKAFEAHVDVWQLREEHQVYQTAYGGRESGLMKLLRYQLRNFGVTSGGVRFEREGGRASGDFNTGMGNSLIMTAVIDGVMRGLGVRYSSLVDGDNALIFLDERDAARVVGCFAARALKISGHEMVLERPVVVIEGIRFGQSAPVLVQGRWTMVREWNKVISQGSCSHAHMHDLRFAPQWLAGVAYCENFLARGLPLLETWSHTLWRMCGSRSFIKAHLYRDQKAMESVLSRGFPSLGKWEPQEPVTFWNREFHHLGW</sequence>
<gene>
    <name evidence="6" type="ORF">H4RhizoLitter19931_000001</name>
</gene>
<dbReference type="EMBL" id="MN035579">
    <property type="protein sequence ID" value="QDH90497.1"/>
    <property type="molecule type" value="Genomic_DNA"/>
</dbReference>
<dbReference type="InterPro" id="IPR043502">
    <property type="entry name" value="DNA/RNA_pol_sf"/>
</dbReference>
<protein>
    <recommendedName>
        <fullName evidence="4">RNA-directed RNA polymerase</fullName>
        <ecNumber evidence="4">2.7.7.48</ecNumber>
    </recommendedName>
</protein>
<keyword evidence="3 4" id="KW-0693">Viral RNA replication</keyword>
<keyword evidence="1 4" id="KW-0808">Transferase</keyword>
<dbReference type="SUPFAM" id="SSF56672">
    <property type="entry name" value="DNA/RNA polymerases"/>
    <property type="match status" value="1"/>
</dbReference>
<evidence type="ECO:0000256" key="1">
    <source>
        <dbReference type="ARBA" id="ARBA00022679"/>
    </source>
</evidence>
<evidence type="ECO:0000259" key="5">
    <source>
        <dbReference type="PROSITE" id="PS50507"/>
    </source>
</evidence>
<dbReference type="GO" id="GO:0003723">
    <property type="term" value="F:RNA binding"/>
    <property type="evidence" value="ECO:0007669"/>
    <property type="project" value="InterPro"/>
</dbReference>
<organism evidence="6">
    <name type="scientific">Riboviria sp</name>
    <dbReference type="NCBI Taxonomy" id="2585031"/>
    <lineage>
        <taxon>Viruses</taxon>
        <taxon>Riboviria</taxon>
    </lineage>
</organism>
<evidence type="ECO:0000256" key="2">
    <source>
        <dbReference type="ARBA" id="ARBA00022695"/>
    </source>
</evidence>
<dbReference type="GO" id="GO:0039694">
    <property type="term" value="P:viral RNA genome replication"/>
    <property type="evidence" value="ECO:0007669"/>
    <property type="project" value="InterPro"/>
</dbReference>
<reference evidence="6" key="1">
    <citation type="submission" date="2019-05" db="EMBL/GenBank/DDBJ databases">
        <title>Metatranscriptomic reconstruction reveals RNA viruses with the potential to shape carbon cycling in soil.</title>
        <authorList>
            <person name="Starr E.P."/>
            <person name="Nuccio E."/>
            <person name="Pett-Ridge J."/>
            <person name="Banfield J.F."/>
            <person name="Firestone M.K."/>
        </authorList>
    </citation>
    <scope>NUCLEOTIDE SEQUENCE</scope>
    <source>
        <strain evidence="6">H4_Rhizo_Litter_19_scaffold_931</strain>
    </source>
</reference>
<keyword evidence="4 6" id="KW-0696">RNA-directed RNA polymerase</keyword>
<accession>A0A514DA75</accession>
<dbReference type="PROSITE" id="PS50507">
    <property type="entry name" value="RDRP_SSRNA_POS"/>
    <property type="match status" value="1"/>
</dbReference>
<dbReference type="GO" id="GO:0000166">
    <property type="term" value="F:nucleotide binding"/>
    <property type="evidence" value="ECO:0007669"/>
    <property type="project" value="UniProtKB-KW"/>
</dbReference>